<evidence type="ECO:0000313" key="4">
    <source>
        <dbReference type="Proteomes" id="UP001500842"/>
    </source>
</evidence>
<accession>A0ABN2BKI3</accession>
<organism evidence="3 4">
    <name type="scientific">Nocardioides humi</name>
    <dbReference type="NCBI Taxonomy" id="449461"/>
    <lineage>
        <taxon>Bacteria</taxon>
        <taxon>Bacillati</taxon>
        <taxon>Actinomycetota</taxon>
        <taxon>Actinomycetes</taxon>
        <taxon>Propionibacteriales</taxon>
        <taxon>Nocardioidaceae</taxon>
        <taxon>Nocardioides</taxon>
    </lineage>
</organism>
<dbReference type="RefSeq" id="WP_344113872.1">
    <property type="nucleotide sequence ID" value="NZ_BAAAOR010000039.1"/>
</dbReference>
<evidence type="ECO:0000313" key="3">
    <source>
        <dbReference type="EMBL" id="GAA1542828.1"/>
    </source>
</evidence>
<dbReference type="InterPro" id="IPR012938">
    <property type="entry name" value="Glc/Sorbosone_DH"/>
</dbReference>
<dbReference type="Pfam" id="PF17957">
    <property type="entry name" value="Big_7"/>
    <property type="match status" value="1"/>
</dbReference>
<sequence length="926" mass="96169">MVRALLTGVVAVLTLLSGAAAVPPASAAAAGRPEVTVSSTAPAVGETVRLRTRLPAGAGRIARPVRLQRSVAGRWVSVARTRSNRRGVVRIDHVATAEPARLRLRAPARRVKGRRLPAVVSRVVTVTGTVTPAPVPAPPPGPPQVAVRADLDGDRLRLTATTSGRVDRVRFLLDGVLLAEDTAAPWQAETLARAGTHDVVARALGPGGSTLSDAVLVDVPAAPVGVDSGVAEGFAIETVQGGLSLPTSAAVLPGGAVLVTEKAGRVQAVEPSAGGGHAPPREVLDLRAEVYDEGDAGLTGIAVDPDFAANGFVYLAHVLADPADGTGDRHSQQVVRYTWDGQVLLPASRTVVLGAVTGPDCWAEEGIRTPDCIPLRGDAHTIGELAFDDAGRLLVGIGDGSLYLTPDGLAGRHETLRAQDPDVLAGTVLRIDPATGRGVPENPLYAGDGSGNASRVLALGLRNPFRFGVHGDLLVIGDVGEGSVEEIDVLDLSAPAAAPANFGWPCREGDDDTALGDVTDPASPWHACAAVRVDGGARAPSHAYPHATGGGSITAGTVLADASYPDGWRGRYVFGDYAQNRIWAADISAEGELTAVEVLADATAAEGPVKFLTGPDGLVWTLSIHTGSLRRIRHTGAVAADQCPVGTFRRTFHDLDGPDSVFDRDLSEIDPYWRWLFPYTEARLPAEPMAAATCETAIALDTDGSPWATPDAPDDRAHPGDRFGTAWRGRLDLAAGTYRFAVRSSEWVRLWVDDEVVHDFYANGIFDSVRDHDVALAPGTHTVRAELVHGDQDTATAEITWARTGGPPEVALTAPANGYVAATGEVPFAIAVGDPDGDDEATLAAHTELAVDFLHYSGGTYHAHPVQRLSGSLVGVVHVDDVHAPGAGVVRLRASVTDSSGARTTSAPVYVCFPGGAVGPCAGRAG</sequence>
<proteinExistence type="predicted"/>
<dbReference type="EMBL" id="BAAAOR010000039">
    <property type="protein sequence ID" value="GAA1542828.1"/>
    <property type="molecule type" value="Genomic_DNA"/>
</dbReference>
<dbReference type="SUPFAM" id="SSF56988">
    <property type="entry name" value="Anthrax protective antigen"/>
    <property type="match status" value="1"/>
</dbReference>
<dbReference type="Gene3D" id="2.120.10.30">
    <property type="entry name" value="TolB, C-terminal domain"/>
    <property type="match status" value="1"/>
</dbReference>
<protein>
    <recommendedName>
        <fullName evidence="2">Glucose/Sorbosone dehydrogenase domain-containing protein</fullName>
    </recommendedName>
</protein>
<comment type="caution">
    <text evidence="3">The sequence shown here is derived from an EMBL/GenBank/DDBJ whole genome shotgun (WGS) entry which is preliminary data.</text>
</comment>
<keyword evidence="1" id="KW-0732">Signal</keyword>
<gene>
    <name evidence="3" type="ORF">GCM10009788_51750</name>
</gene>
<dbReference type="InterPro" id="IPR011041">
    <property type="entry name" value="Quinoprot_gluc/sorb_DH_b-prop"/>
</dbReference>
<dbReference type="PANTHER" id="PTHR19328:SF13">
    <property type="entry name" value="HIPL1 PROTEIN"/>
    <property type="match status" value="1"/>
</dbReference>
<dbReference type="Pfam" id="PF07995">
    <property type="entry name" value="GSDH"/>
    <property type="match status" value="1"/>
</dbReference>
<name>A0ABN2BKI3_9ACTN</name>
<dbReference type="Proteomes" id="UP001500842">
    <property type="component" value="Unassembled WGS sequence"/>
</dbReference>
<dbReference type="PANTHER" id="PTHR19328">
    <property type="entry name" value="HEDGEHOG-INTERACTING PROTEIN"/>
    <property type="match status" value="1"/>
</dbReference>
<keyword evidence="4" id="KW-1185">Reference proteome</keyword>
<evidence type="ECO:0000259" key="2">
    <source>
        <dbReference type="Pfam" id="PF07995"/>
    </source>
</evidence>
<evidence type="ECO:0000256" key="1">
    <source>
        <dbReference type="SAM" id="SignalP"/>
    </source>
</evidence>
<feature type="domain" description="Glucose/Sorbosone dehydrogenase" evidence="2">
    <location>
        <begin position="244"/>
        <end position="623"/>
    </location>
</feature>
<reference evidence="3 4" key="1">
    <citation type="journal article" date="2019" name="Int. J. Syst. Evol. Microbiol.">
        <title>The Global Catalogue of Microorganisms (GCM) 10K type strain sequencing project: providing services to taxonomists for standard genome sequencing and annotation.</title>
        <authorList>
            <consortium name="The Broad Institute Genomics Platform"/>
            <consortium name="The Broad Institute Genome Sequencing Center for Infectious Disease"/>
            <person name="Wu L."/>
            <person name="Ma J."/>
        </authorList>
    </citation>
    <scope>NUCLEOTIDE SEQUENCE [LARGE SCALE GENOMIC DNA]</scope>
    <source>
        <strain evidence="3 4">JCM 14942</strain>
    </source>
</reference>
<dbReference type="Gene3D" id="2.60.40.10">
    <property type="entry name" value="Immunoglobulins"/>
    <property type="match status" value="1"/>
</dbReference>
<dbReference type="InterPro" id="IPR011042">
    <property type="entry name" value="6-blade_b-propeller_TolB-like"/>
</dbReference>
<dbReference type="InterPro" id="IPR013783">
    <property type="entry name" value="Ig-like_fold"/>
</dbReference>
<feature type="signal peptide" evidence="1">
    <location>
        <begin position="1"/>
        <end position="27"/>
    </location>
</feature>
<feature type="chain" id="PRO_5047083496" description="Glucose/Sorbosone dehydrogenase domain-containing protein" evidence="1">
    <location>
        <begin position="28"/>
        <end position="926"/>
    </location>
</feature>
<dbReference type="SUPFAM" id="SSF50952">
    <property type="entry name" value="Soluble quinoprotein glucose dehydrogenase"/>
    <property type="match status" value="1"/>
</dbReference>